<organism evidence="3 4">
    <name type="scientific">Moraxella oculi</name>
    <dbReference type="NCBI Taxonomy" id="2940516"/>
    <lineage>
        <taxon>Bacteria</taxon>
        <taxon>Pseudomonadati</taxon>
        <taxon>Pseudomonadota</taxon>
        <taxon>Gammaproteobacteria</taxon>
        <taxon>Moraxellales</taxon>
        <taxon>Moraxellaceae</taxon>
        <taxon>Moraxella</taxon>
    </lineage>
</organism>
<keyword evidence="4" id="KW-1185">Reference proteome</keyword>
<reference evidence="3 4" key="1">
    <citation type="submission" date="2024-11" db="EMBL/GenBank/DDBJ databases">
        <title>First Report of Moraxella oculi in Brazil in an Infectious Bovine Keratoconjunctivitis Outbreak.</title>
        <authorList>
            <person name="Carvalho C.V."/>
            <person name="Domingues R."/>
            <person name="Coutinho C."/>
            <person name="Honorio N.T.B.S."/>
            <person name="Faza D.R.L.R."/>
            <person name="Carvalho W.A."/>
            <person name="Machado A.B.F."/>
            <person name="Martins M.F."/>
            <person name="Gaspar E.B."/>
        </authorList>
    </citation>
    <scope>NUCLEOTIDE SEQUENCE [LARGE SCALE GENOMIC DNA]</scope>
    <source>
        <strain evidence="3 4">2117LE</strain>
    </source>
</reference>
<feature type="repeat" description="TPR" evidence="1">
    <location>
        <begin position="186"/>
        <end position="219"/>
    </location>
</feature>
<dbReference type="RefSeq" id="WP_407068726.1">
    <property type="nucleotide sequence ID" value="NZ_JBJJXE010000003.1"/>
</dbReference>
<protein>
    <submittedName>
        <fullName evidence="3">Tetratricopeptide repeat protein</fullName>
    </submittedName>
</protein>
<comment type="caution">
    <text evidence="3">The sequence shown here is derived from an EMBL/GenBank/DDBJ whole genome shotgun (WGS) entry which is preliminary data.</text>
</comment>
<dbReference type="InterPro" id="IPR011990">
    <property type="entry name" value="TPR-like_helical_dom_sf"/>
</dbReference>
<dbReference type="SMART" id="SM00028">
    <property type="entry name" value="TPR"/>
    <property type="match status" value="4"/>
</dbReference>
<dbReference type="PROSITE" id="PS50005">
    <property type="entry name" value="TPR"/>
    <property type="match status" value="1"/>
</dbReference>
<sequence length="643" mass="72287">MNITFWRPLPNIKDGHSPPFKGWHAKKITSVLLCLTVMTPHITPAHAGVFDPLLKILLPFYKKNTDDEPVSQSTDTSTDGLQDTQGSQGNSTIPDDLPSVLLDDSLFANDSTPAFDKPDLYALLTAEFAADRGNIKQALNIYKTESFKANSTAIFERALSLSIEYETPKESLAFATAWQVKNPEHIPAWFYVAHLALKANDYDKASQMLAMILRYDPNADLTQIFENIFPTNAKDQETLLSALRKIDSDNTSVAALRSGLLMRLGDYEASLFHINNALKAEPNNLAFINLKLDILSLANQTDELWQFLHAKQQALPHETSLYLYEIRHLINQGDLKNAWQLLLTANKNTHNPDVILLAGLVGLDIGEYRHSIELLTPLIKNPDFASQAHYYLGIGYERLGDALHARQHYEKVRTGENVLDARTKVVGFYLLDNNVAAAMSSLIRLRDEYPIYATDSYLLEAEIRLRQGNLQAAKDILATANHQNPDDDRLLFASYELLENELTQDEQQDIITRLIRMDEHNPRYQLAQAKLNLHKNPDDQNALATAKTLSQIPADDPSYDTETHLGALLLLGENALHQGHYQTVLSYLQAPYEVSLDLNAGILLVRAYQGLGDDEMVKKTLSQLQSKYGFDDDKTKTNITQLY</sequence>
<keyword evidence="1" id="KW-0802">TPR repeat</keyword>
<proteinExistence type="predicted"/>
<feature type="compositionally biased region" description="Polar residues" evidence="2">
    <location>
        <begin position="70"/>
        <end position="93"/>
    </location>
</feature>
<evidence type="ECO:0000256" key="1">
    <source>
        <dbReference type="PROSITE-ProRule" id="PRU00339"/>
    </source>
</evidence>
<dbReference type="EMBL" id="JBJJXE010000003">
    <property type="protein sequence ID" value="MFL1731987.1"/>
    <property type="molecule type" value="Genomic_DNA"/>
</dbReference>
<feature type="region of interest" description="Disordered" evidence="2">
    <location>
        <begin position="66"/>
        <end position="94"/>
    </location>
</feature>
<name>A0ABW8U6C0_9GAMM</name>
<dbReference type="Gene3D" id="1.25.40.10">
    <property type="entry name" value="Tetratricopeptide repeat domain"/>
    <property type="match status" value="2"/>
</dbReference>
<dbReference type="Proteomes" id="UP001624684">
    <property type="component" value="Unassembled WGS sequence"/>
</dbReference>
<accession>A0ABW8U6C0</accession>
<evidence type="ECO:0000313" key="4">
    <source>
        <dbReference type="Proteomes" id="UP001624684"/>
    </source>
</evidence>
<dbReference type="InterPro" id="IPR019734">
    <property type="entry name" value="TPR_rpt"/>
</dbReference>
<gene>
    <name evidence="3" type="ORF">ACJHVH_03105</name>
</gene>
<evidence type="ECO:0000313" key="3">
    <source>
        <dbReference type="EMBL" id="MFL1731987.1"/>
    </source>
</evidence>
<dbReference type="SUPFAM" id="SSF48452">
    <property type="entry name" value="TPR-like"/>
    <property type="match status" value="3"/>
</dbReference>
<evidence type="ECO:0000256" key="2">
    <source>
        <dbReference type="SAM" id="MobiDB-lite"/>
    </source>
</evidence>